<evidence type="ECO:0000313" key="2">
    <source>
        <dbReference type="Proteomes" id="UP001140087"/>
    </source>
</evidence>
<reference evidence="1" key="1">
    <citation type="submission" date="2022-07" db="EMBL/GenBank/DDBJ databases">
        <title>Phylogenomic reconstructions and comparative analyses of Kickxellomycotina fungi.</title>
        <authorList>
            <person name="Reynolds N.K."/>
            <person name="Stajich J.E."/>
            <person name="Barry K."/>
            <person name="Grigoriev I.V."/>
            <person name="Crous P."/>
            <person name="Smith M.E."/>
        </authorList>
    </citation>
    <scope>NUCLEOTIDE SEQUENCE</scope>
    <source>
        <strain evidence="1">BCRC 34780</strain>
    </source>
</reference>
<dbReference type="EC" id="2.7.8.11" evidence="1"/>
<proteinExistence type="predicted"/>
<dbReference type="Proteomes" id="UP001140087">
    <property type="component" value="Unassembled WGS sequence"/>
</dbReference>
<evidence type="ECO:0000313" key="1">
    <source>
        <dbReference type="EMBL" id="KAJ2802188.1"/>
    </source>
</evidence>
<dbReference type="EMBL" id="JANBUN010000654">
    <property type="protein sequence ID" value="KAJ2802188.1"/>
    <property type="molecule type" value="Genomic_DNA"/>
</dbReference>
<accession>A0ACC1L774</accession>
<organism evidence="1 2">
    <name type="scientific">Coemansia helicoidea</name>
    <dbReference type="NCBI Taxonomy" id="1286919"/>
    <lineage>
        <taxon>Eukaryota</taxon>
        <taxon>Fungi</taxon>
        <taxon>Fungi incertae sedis</taxon>
        <taxon>Zoopagomycota</taxon>
        <taxon>Kickxellomycotina</taxon>
        <taxon>Kickxellomycetes</taxon>
        <taxon>Kickxellales</taxon>
        <taxon>Kickxellaceae</taxon>
        <taxon>Coemansia</taxon>
    </lineage>
</organism>
<keyword evidence="1" id="KW-0808">Transferase</keyword>
<comment type="caution">
    <text evidence="1">The sequence shown here is derived from an EMBL/GenBank/DDBJ whole genome shotgun (WGS) entry which is preliminary data.</text>
</comment>
<keyword evidence="2" id="KW-1185">Reference proteome</keyword>
<sequence length="296" mass="32934">MENISGKSPLSIAGACIHMASYLVGSGRDAKAISRIAGVGEATIRSTYKILYANRHALLTAEITDRCPRAREANLMAGLTHFDVFWFVPNIIGYSRVALTALAVYCMYTEQPCIAFFAYAASELLDAADGYYARKLGQCSKFGEVLDMVTDRCTTTVLLTFLAQLYQSTAVALAFCFLISLDISSHYMQMYSQLITGKTNHKQMDDGAHWVLKAYYTDRRVLFAFCFGNEAFFLLLYLNKYLPAYGLYLSLPLTLLTFPISLIKNVINFIQLYESACDLARGDAADLNKAKSSKKN</sequence>
<protein>
    <submittedName>
        <fullName evidence="1">Phosphatidylinositol synthase 1 (CDP-alcohol phosphatidyltransferase1)</fullName>
        <ecNumber evidence="1">2.7.8.11</ecNumber>
    </submittedName>
</protein>
<gene>
    <name evidence="1" type="primary">pis1</name>
    <name evidence="1" type="ORF">H4R21_002513</name>
</gene>
<name>A0ACC1L774_9FUNG</name>